<evidence type="ECO:0000256" key="1">
    <source>
        <dbReference type="SAM" id="SignalP"/>
    </source>
</evidence>
<evidence type="ECO:0000313" key="2">
    <source>
        <dbReference type="EMBL" id="EIE86597.1"/>
    </source>
</evidence>
<dbReference type="InterPro" id="IPR049168">
    <property type="entry name" value="Glyco_hydro_134"/>
</dbReference>
<dbReference type="Pfam" id="PF21087">
    <property type="entry name" value="Glyco_hydro_134"/>
    <property type="match status" value="1"/>
</dbReference>
<dbReference type="GeneID" id="93618273"/>
<feature type="chain" id="PRO_5003637858" evidence="1">
    <location>
        <begin position="30"/>
        <end position="191"/>
    </location>
</feature>
<feature type="signal peptide" evidence="1">
    <location>
        <begin position="1"/>
        <end position="29"/>
    </location>
</feature>
<keyword evidence="1" id="KW-0732">Signal</keyword>
<name>I1CDR7_RHIO9</name>
<dbReference type="OMA" id="DDINTYK"/>
<dbReference type="EMBL" id="CH476740">
    <property type="protein sequence ID" value="EIE86597.1"/>
    <property type="molecule type" value="Genomic_DNA"/>
</dbReference>
<reference evidence="2 3" key="1">
    <citation type="journal article" date="2009" name="PLoS Genet.">
        <title>Genomic analysis of the basal lineage fungus Rhizopus oryzae reveals a whole-genome duplication.</title>
        <authorList>
            <person name="Ma L.-J."/>
            <person name="Ibrahim A.S."/>
            <person name="Skory C."/>
            <person name="Grabherr M.G."/>
            <person name="Burger G."/>
            <person name="Butler M."/>
            <person name="Elias M."/>
            <person name="Idnurm A."/>
            <person name="Lang B.F."/>
            <person name="Sone T."/>
            <person name="Abe A."/>
            <person name="Calvo S.E."/>
            <person name="Corrochano L.M."/>
            <person name="Engels R."/>
            <person name="Fu J."/>
            <person name="Hansberg W."/>
            <person name="Kim J.-M."/>
            <person name="Kodira C.D."/>
            <person name="Koehrsen M.J."/>
            <person name="Liu B."/>
            <person name="Miranda-Saavedra D."/>
            <person name="O'Leary S."/>
            <person name="Ortiz-Castellanos L."/>
            <person name="Poulter R."/>
            <person name="Rodriguez-Romero J."/>
            <person name="Ruiz-Herrera J."/>
            <person name="Shen Y.-Q."/>
            <person name="Zeng Q."/>
            <person name="Galagan J."/>
            <person name="Birren B.W."/>
            <person name="Cuomo C.A."/>
            <person name="Wickes B.L."/>
        </authorList>
    </citation>
    <scope>NUCLEOTIDE SEQUENCE [LARGE SCALE GENOMIC DNA]</scope>
    <source>
        <strain evidence="3">RA 99-880 / ATCC MYA-4621 / FGSC 9543 / NRRL 43880</strain>
    </source>
</reference>
<gene>
    <name evidence="2" type="ORF">RO3G_11308</name>
</gene>
<accession>I1CDR7</accession>
<dbReference type="InParanoid" id="I1CDR7"/>
<protein>
    <submittedName>
        <fullName evidence="2">Uncharacterized protein</fullName>
    </submittedName>
</protein>
<keyword evidence="3" id="KW-1185">Reference proteome</keyword>
<dbReference type="OrthoDB" id="2888121at2759"/>
<sequence>MPTPKWNVIQHWTCLLNSFFLCVLGLVAAADRGSYTVPGLGKRKQEILNNGGGVWDIAIAMLENEHLSTDYPYGDNKSGDSANFGIFKQNWFMLRTSTSQFKGQPASNSKNGAVLNKDLRADIKARHDSQNFYGADKWFAGHRNGQSGLSNPYTQDITNYKNGVNWIESQLSSDKKYLSDDTRFWVYVVAI</sequence>
<dbReference type="VEuPathDB" id="FungiDB:RO3G_11308"/>
<dbReference type="Proteomes" id="UP000009138">
    <property type="component" value="Unassembled WGS sequence"/>
</dbReference>
<proteinExistence type="predicted"/>
<organism evidence="2 3">
    <name type="scientific">Rhizopus delemar (strain RA 99-880 / ATCC MYA-4621 / FGSC 9543 / NRRL 43880)</name>
    <name type="common">Mucormycosis agent</name>
    <name type="synonym">Rhizopus arrhizus var. delemar</name>
    <dbReference type="NCBI Taxonomy" id="246409"/>
    <lineage>
        <taxon>Eukaryota</taxon>
        <taxon>Fungi</taxon>
        <taxon>Fungi incertae sedis</taxon>
        <taxon>Mucoromycota</taxon>
        <taxon>Mucoromycotina</taxon>
        <taxon>Mucoromycetes</taxon>
        <taxon>Mucorales</taxon>
        <taxon>Mucorineae</taxon>
        <taxon>Rhizopodaceae</taxon>
        <taxon>Rhizopus</taxon>
    </lineage>
</organism>
<dbReference type="CDD" id="cd19610">
    <property type="entry name" value="mannanase_GH134"/>
    <property type="match status" value="1"/>
</dbReference>
<dbReference type="AlphaFoldDB" id="I1CDR7"/>
<dbReference type="RefSeq" id="XP_067521993.1">
    <property type="nucleotide sequence ID" value="XM_067665892.1"/>
</dbReference>
<dbReference type="eggNOG" id="ENOG502S0V9">
    <property type="taxonomic scope" value="Eukaryota"/>
</dbReference>
<dbReference type="STRING" id="246409.I1CDR7"/>
<evidence type="ECO:0000313" key="3">
    <source>
        <dbReference type="Proteomes" id="UP000009138"/>
    </source>
</evidence>